<comment type="caution">
    <text evidence="3">The sequence shown here is derived from an EMBL/GenBank/DDBJ whole genome shotgun (WGS) entry which is preliminary data.</text>
</comment>
<dbReference type="Pfam" id="PF01381">
    <property type="entry name" value="HTH_3"/>
    <property type="match status" value="1"/>
</dbReference>
<evidence type="ECO:0000313" key="4">
    <source>
        <dbReference type="Proteomes" id="UP000360750"/>
    </source>
</evidence>
<accession>A0ABD7V4J0</accession>
<organism evidence="3 4">
    <name type="scientific">Gordonia paraffinivorans</name>
    <dbReference type="NCBI Taxonomy" id="175628"/>
    <lineage>
        <taxon>Bacteria</taxon>
        <taxon>Bacillati</taxon>
        <taxon>Actinomycetota</taxon>
        <taxon>Actinomycetes</taxon>
        <taxon>Mycobacteriales</taxon>
        <taxon>Gordoniaceae</taxon>
        <taxon>Gordonia</taxon>
    </lineage>
</organism>
<evidence type="ECO:0000256" key="1">
    <source>
        <dbReference type="SAM" id="MobiDB-lite"/>
    </source>
</evidence>
<dbReference type="EMBL" id="CAACYD010000007">
    <property type="protein sequence ID" value="VFA89268.1"/>
    <property type="molecule type" value="Genomic_DNA"/>
</dbReference>
<evidence type="ECO:0000259" key="2">
    <source>
        <dbReference type="Pfam" id="PF01381"/>
    </source>
</evidence>
<protein>
    <submittedName>
        <fullName evidence="3">Transposase and inactivated derivatives</fullName>
    </submittedName>
</protein>
<evidence type="ECO:0000313" key="3">
    <source>
        <dbReference type="EMBL" id="VFA89268.1"/>
    </source>
</evidence>
<dbReference type="Gene3D" id="1.10.10.60">
    <property type="entry name" value="Homeodomain-like"/>
    <property type="match status" value="1"/>
</dbReference>
<dbReference type="Proteomes" id="UP000360750">
    <property type="component" value="Unassembled WGS sequence"/>
</dbReference>
<name>A0ABD7V4J0_9ACTN</name>
<feature type="region of interest" description="Disordered" evidence="1">
    <location>
        <begin position="42"/>
        <end position="62"/>
    </location>
</feature>
<gene>
    <name evidence="3" type="ORF">NCTC8139_02830</name>
</gene>
<sequence length="62" mass="7203">MLTWEDDVEVHALRKRGWSISAIARHTGHDRKTIRAYLNGVRSPGQRKKPDEDPFEPFAPYV</sequence>
<dbReference type="AlphaFoldDB" id="A0ABD7V4J0"/>
<proteinExistence type="predicted"/>
<dbReference type="CDD" id="cd00093">
    <property type="entry name" value="HTH_XRE"/>
    <property type="match status" value="1"/>
</dbReference>
<dbReference type="InterPro" id="IPR001387">
    <property type="entry name" value="Cro/C1-type_HTH"/>
</dbReference>
<reference evidence="3 4" key="1">
    <citation type="submission" date="2019-02" db="EMBL/GenBank/DDBJ databases">
        <authorList>
            <consortium name="Pathogen Informatics"/>
        </authorList>
    </citation>
    <scope>NUCLEOTIDE SEQUENCE [LARGE SCALE GENOMIC DNA]</scope>
    <source>
        <strain evidence="3 4">3012STDY6756503</strain>
    </source>
</reference>
<feature type="domain" description="HTH cro/C1-type" evidence="2">
    <location>
        <begin position="13"/>
        <end position="46"/>
    </location>
</feature>